<keyword evidence="3" id="KW-1185">Reference proteome</keyword>
<keyword evidence="1" id="KW-0472">Membrane</keyword>
<keyword evidence="1" id="KW-1133">Transmembrane helix</keyword>
<evidence type="ECO:0000313" key="2">
    <source>
        <dbReference type="EMBL" id="GMG88753.1"/>
    </source>
</evidence>
<sequence>MAEKQKEAVSETQKKDARTAIWALAIINGFALIFYLADGGMHEFTLAALIAQGFILVFWLLPVFFYQKAVQKLPYKAAVLRALASYRRAMDNVSW</sequence>
<gene>
    <name evidence="2" type="ORF">MNKW57_30740</name>
</gene>
<name>A0ABQ6M327_9GAMM</name>
<reference evidence="2 3" key="1">
    <citation type="submission" date="2023-04" db="EMBL/GenBank/DDBJ databases">
        <title>Marinobulbifer ophiurae gen. nov., sp. Nov., isolate from tissue of brittle star Ophioplocus japonicus.</title>
        <authorList>
            <person name="Kawano K."/>
            <person name="Sawayama S."/>
            <person name="Nakagawa S."/>
        </authorList>
    </citation>
    <scope>NUCLEOTIDE SEQUENCE [LARGE SCALE GENOMIC DNA]</scope>
    <source>
        <strain evidence="2 3">NKW57</strain>
    </source>
</reference>
<dbReference type="RefSeq" id="WP_285765363.1">
    <property type="nucleotide sequence ID" value="NZ_BSYJ01000009.1"/>
</dbReference>
<dbReference type="Proteomes" id="UP001224392">
    <property type="component" value="Unassembled WGS sequence"/>
</dbReference>
<dbReference type="EMBL" id="BSYJ01000009">
    <property type="protein sequence ID" value="GMG88753.1"/>
    <property type="molecule type" value="Genomic_DNA"/>
</dbReference>
<protein>
    <submittedName>
        <fullName evidence="2">Uncharacterized protein</fullName>
    </submittedName>
</protein>
<evidence type="ECO:0000256" key="1">
    <source>
        <dbReference type="SAM" id="Phobius"/>
    </source>
</evidence>
<accession>A0ABQ6M327</accession>
<proteinExistence type="predicted"/>
<evidence type="ECO:0000313" key="3">
    <source>
        <dbReference type="Proteomes" id="UP001224392"/>
    </source>
</evidence>
<organism evidence="2 3">
    <name type="scientific">Biformimicrobium ophioploci</name>
    <dbReference type="NCBI Taxonomy" id="3036711"/>
    <lineage>
        <taxon>Bacteria</taxon>
        <taxon>Pseudomonadati</taxon>
        <taxon>Pseudomonadota</taxon>
        <taxon>Gammaproteobacteria</taxon>
        <taxon>Cellvibrionales</taxon>
        <taxon>Microbulbiferaceae</taxon>
        <taxon>Biformimicrobium</taxon>
    </lineage>
</organism>
<feature type="transmembrane region" description="Helical" evidence="1">
    <location>
        <begin position="20"/>
        <end position="38"/>
    </location>
</feature>
<feature type="transmembrane region" description="Helical" evidence="1">
    <location>
        <begin position="44"/>
        <end position="66"/>
    </location>
</feature>
<keyword evidence="1" id="KW-0812">Transmembrane</keyword>
<comment type="caution">
    <text evidence="2">The sequence shown here is derived from an EMBL/GenBank/DDBJ whole genome shotgun (WGS) entry which is preliminary data.</text>
</comment>